<evidence type="ECO:0000256" key="5">
    <source>
        <dbReference type="PROSITE-ProRule" id="PRU00169"/>
    </source>
</evidence>
<keyword evidence="1 5" id="KW-0597">Phosphoprotein</keyword>
<dbReference type="PROSITE" id="PS50110">
    <property type="entry name" value="RESPONSE_REGULATORY"/>
    <property type="match status" value="1"/>
</dbReference>
<dbReference type="InterPro" id="IPR000792">
    <property type="entry name" value="Tscrpt_reg_LuxR_C"/>
</dbReference>
<dbReference type="RefSeq" id="WP_200354416.1">
    <property type="nucleotide sequence ID" value="NZ_JAENIL010000007.1"/>
</dbReference>
<dbReference type="CDD" id="cd17535">
    <property type="entry name" value="REC_NarL-like"/>
    <property type="match status" value="1"/>
</dbReference>
<evidence type="ECO:0000259" key="6">
    <source>
        <dbReference type="PROSITE" id="PS50043"/>
    </source>
</evidence>
<reference evidence="8" key="1">
    <citation type="submission" date="2021-01" db="EMBL/GenBank/DDBJ databases">
        <title>Modified the classification status of verrucomicrobia.</title>
        <authorList>
            <person name="Feng X."/>
        </authorList>
    </citation>
    <scope>NUCLEOTIDE SEQUENCE</scope>
    <source>
        <strain evidence="8">KCTC 13126</strain>
    </source>
</reference>
<dbReference type="InterPro" id="IPR016032">
    <property type="entry name" value="Sig_transdc_resp-reg_C-effctor"/>
</dbReference>
<dbReference type="PROSITE" id="PS50043">
    <property type="entry name" value="HTH_LUXR_2"/>
    <property type="match status" value="1"/>
</dbReference>
<dbReference type="Gene3D" id="3.40.50.2300">
    <property type="match status" value="1"/>
</dbReference>
<feature type="domain" description="Response regulatory" evidence="7">
    <location>
        <begin position="5"/>
        <end position="122"/>
    </location>
</feature>
<evidence type="ECO:0000256" key="2">
    <source>
        <dbReference type="ARBA" id="ARBA00023015"/>
    </source>
</evidence>
<keyword evidence="2" id="KW-0805">Transcription regulation</keyword>
<evidence type="ECO:0000256" key="3">
    <source>
        <dbReference type="ARBA" id="ARBA00023125"/>
    </source>
</evidence>
<protein>
    <submittedName>
        <fullName evidence="8">Response regulator transcription factor</fullName>
    </submittedName>
</protein>
<keyword evidence="9" id="KW-1185">Reference proteome</keyword>
<dbReference type="Proteomes" id="UP000617628">
    <property type="component" value="Unassembled WGS sequence"/>
</dbReference>
<feature type="domain" description="HTH luxR-type" evidence="6">
    <location>
        <begin position="144"/>
        <end position="209"/>
    </location>
</feature>
<dbReference type="GO" id="GO:0006355">
    <property type="term" value="P:regulation of DNA-templated transcription"/>
    <property type="evidence" value="ECO:0007669"/>
    <property type="project" value="InterPro"/>
</dbReference>
<dbReference type="PROSITE" id="PS00622">
    <property type="entry name" value="HTH_LUXR_1"/>
    <property type="match status" value="1"/>
</dbReference>
<dbReference type="SUPFAM" id="SSF52172">
    <property type="entry name" value="CheY-like"/>
    <property type="match status" value="1"/>
</dbReference>
<dbReference type="PANTHER" id="PTHR43214">
    <property type="entry name" value="TWO-COMPONENT RESPONSE REGULATOR"/>
    <property type="match status" value="1"/>
</dbReference>
<dbReference type="InterPro" id="IPR058245">
    <property type="entry name" value="NreC/VraR/RcsB-like_REC"/>
</dbReference>
<evidence type="ECO:0000313" key="8">
    <source>
        <dbReference type="EMBL" id="MBK1876200.1"/>
    </source>
</evidence>
<dbReference type="Pfam" id="PF00072">
    <property type="entry name" value="Response_reg"/>
    <property type="match status" value="1"/>
</dbReference>
<dbReference type="CDD" id="cd06170">
    <property type="entry name" value="LuxR_C_like"/>
    <property type="match status" value="1"/>
</dbReference>
<dbReference type="InterPro" id="IPR001789">
    <property type="entry name" value="Sig_transdc_resp-reg_receiver"/>
</dbReference>
<dbReference type="PRINTS" id="PR00038">
    <property type="entry name" value="HTHLUXR"/>
</dbReference>
<dbReference type="SMART" id="SM00421">
    <property type="entry name" value="HTH_LUXR"/>
    <property type="match status" value="1"/>
</dbReference>
<keyword evidence="3" id="KW-0238">DNA-binding</keyword>
<keyword evidence="4" id="KW-0804">Transcription</keyword>
<sequence>MNSIDVWIVEDDADYRRMLTRVLDRSPQIASCRDFPSCISFLDAIKTEKHPHAVLMDLGLPRMSGITGIKELSQNAPDIAVIVLTVFGEKEKVLEALEAGASGYLLKTATTAEIRKGIQDAVWGGTPLSASVARFVLEEYRKPALANDFKLAAREIEVLHKLSLGHSVKEISSSLEISQATVSTYLRRIYSKLDVQSQSGAVAKALRSGIIE</sequence>
<name>A0A934VPV0_9BACT</name>
<dbReference type="AlphaFoldDB" id="A0A934VPV0"/>
<dbReference type="PANTHER" id="PTHR43214:SF41">
    <property type="entry name" value="NITRATE_NITRITE RESPONSE REGULATOR PROTEIN NARP"/>
    <property type="match status" value="1"/>
</dbReference>
<evidence type="ECO:0000259" key="7">
    <source>
        <dbReference type="PROSITE" id="PS50110"/>
    </source>
</evidence>
<feature type="modified residue" description="4-aspartylphosphate" evidence="5">
    <location>
        <position position="57"/>
    </location>
</feature>
<dbReference type="SUPFAM" id="SSF46894">
    <property type="entry name" value="C-terminal effector domain of the bipartite response regulators"/>
    <property type="match status" value="1"/>
</dbReference>
<gene>
    <name evidence="8" type="ORF">JIN87_04930</name>
</gene>
<dbReference type="GO" id="GO:0000160">
    <property type="term" value="P:phosphorelay signal transduction system"/>
    <property type="evidence" value="ECO:0007669"/>
    <property type="project" value="InterPro"/>
</dbReference>
<dbReference type="InterPro" id="IPR011006">
    <property type="entry name" value="CheY-like_superfamily"/>
</dbReference>
<accession>A0A934VPV0</accession>
<dbReference type="EMBL" id="JAENIL010000007">
    <property type="protein sequence ID" value="MBK1876200.1"/>
    <property type="molecule type" value="Genomic_DNA"/>
</dbReference>
<dbReference type="GO" id="GO:0003677">
    <property type="term" value="F:DNA binding"/>
    <property type="evidence" value="ECO:0007669"/>
    <property type="project" value="UniProtKB-KW"/>
</dbReference>
<comment type="caution">
    <text evidence="8">The sequence shown here is derived from an EMBL/GenBank/DDBJ whole genome shotgun (WGS) entry which is preliminary data.</text>
</comment>
<evidence type="ECO:0000313" key="9">
    <source>
        <dbReference type="Proteomes" id="UP000617628"/>
    </source>
</evidence>
<dbReference type="InterPro" id="IPR039420">
    <property type="entry name" value="WalR-like"/>
</dbReference>
<dbReference type="Pfam" id="PF00196">
    <property type="entry name" value="GerE"/>
    <property type="match status" value="1"/>
</dbReference>
<dbReference type="SMART" id="SM00448">
    <property type="entry name" value="REC"/>
    <property type="match status" value="1"/>
</dbReference>
<evidence type="ECO:0000256" key="4">
    <source>
        <dbReference type="ARBA" id="ARBA00023163"/>
    </source>
</evidence>
<organism evidence="8 9">
    <name type="scientific">Pelagicoccus mobilis</name>
    <dbReference type="NCBI Taxonomy" id="415221"/>
    <lineage>
        <taxon>Bacteria</taxon>
        <taxon>Pseudomonadati</taxon>
        <taxon>Verrucomicrobiota</taxon>
        <taxon>Opitutia</taxon>
        <taxon>Puniceicoccales</taxon>
        <taxon>Pelagicoccaceae</taxon>
        <taxon>Pelagicoccus</taxon>
    </lineage>
</organism>
<evidence type="ECO:0000256" key="1">
    <source>
        <dbReference type="ARBA" id="ARBA00022553"/>
    </source>
</evidence>
<proteinExistence type="predicted"/>